<dbReference type="GO" id="GO:0070006">
    <property type="term" value="F:metalloaminopeptidase activity"/>
    <property type="evidence" value="ECO:0007669"/>
    <property type="project" value="UniProtKB-UniRule"/>
</dbReference>
<dbReference type="Gene3D" id="3.90.230.10">
    <property type="entry name" value="Creatinase/methionine aminopeptidase superfamily"/>
    <property type="match status" value="1"/>
</dbReference>
<organism evidence="9 10">
    <name type="scientific">Victivallis lenta</name>
    <dbReference type="NCBI Taxonomy" id="2606640"/>
    <lineage>
        <taxon>Bacteria</taxon>
        <taxon>Pseudomonadati</taxon>
        <taxon>Lentisphaerota</taxon>
        <taxon>Lentisphaeria</taxon>
        <taxon>Victivallales</taxon>
        <taxon>Victivallaceae</taxon>
        <taxon>Victivallis</taxon>
    </lineage>
</organism>
<keyword evidence="4 6" id="KW-0479">Metal-binding</keyword>
<dbReference type="Proteomes" id="UP000435649">
    <property type="component" value="Unassembled WGS sequence"/>
</dbReference>
<dbReference type="InterPro" id="IPR001714">
    <property type="entry name" value="Pept_M24_MAP"/>
</dbReference>
<evidence type="ECO:0000256" key="1">
    <source>
        <dbReference type="ARBA" id="ARBA00002521"/>
    </source>
</evidence>
<comment type="caution">
    <text evidence="9">The sequence shown here is derived from an EMBL/GenBank/DDBJ whole genome shotgun (WGS) entry which is preliminary data.</text>
</comment>
<reference evidence="9 10" key="1">
    <citation type="submission" date="2019-08" db="EMBL/GenBank/DDBJ databases">
        <title>In-depth cultivation of the pig gut microbiome towards novel bacterial diversity and tailored functional studies.</title>
        <authorList>
            <person name="Wylensek D."/>
            <person name="Hitch T.C.A."/>
            <person name="Clavel T."/>
        </authorList>
    </citation>
    <scope>NUCLEOTIDE SEQUENCE [LARGE SCALE GENOMIC DNA]</scope>
    <source>
        <strain evidence="9 10">BBE-744-WT-12</strain>
    </source>
</reference>
<dbReference type="GO" id="GO:0006508">
    <property type="term" value="P:proteolysis"/>
    <property type="evidence" value="ECO:0007669"/>
    <property type="project" value="UniProtKB-KW"/>
</dbReference>
<dbReference type="InterPro" id="IPR000994">
    <property type="entry name" value="Pept_M24"/>
</dbReference>
<dbReference type="EC" id="3.4.11.18" evidence="6 7"/>
<dbReference type="InterPro" id="IPR036005">
    <property type="entry name" value="Creatinase/aminopeptidase-like"/>
</dbReference>
<dbReference type="GO" id="GO:0004239">
    <property type="term" value="F:initiator methionyl aminopeptidase activity"/>
    <property type="evidence" value="ECO:0007669"/>
    <property type="project" value="UniProtKB-UniRule"/>
</dbReference>
<sequence>MSRDQVIHTPEEIARIRLAAAVTAQVRDEIAAQARPGMTTFDLDQLAGELIRATGGKSAFLGYRGYPGNICISVNDEVVHGIGTPDRILLDTDIVSIDVGIELDGGIGDTALTFGFGELTPDLKRLLHGTKEALMAGIKQAKRGNCIRDISQAVESTAKRHRLGVVREYVGHGCGVKLHEPPEVPNFVGFGRGALLVPGMVICIEPMLNLGTHKVTTDSHDHWTVRTRDGACAAHFEHMVLITENESEILTWPKTT</sequence>
<dbReference type="GO" id="GO:0005829">
    <property type="term" value="C:cytosol"/>
    <property type="evidence" value="ECO:0007669"/>
    <property type="project" value="TreeGrafter"/>
</dbReference>
<accession>A0A844G1M4</accession>
<dbReference type="EMBL" id="VUNS01000003">
    <property type="protein sequence ID" value="MST96399.1"/>
    <property type="molecule type" value="Genomic_DNA"/>
</dbReference>
<name>A0A844G1M4_9BACT</name>
<evidence type="ECO:0000313" key="9">
    <source>
        <dbReference type="EMBL" id="MST96399.1"/>
    </source>
</evidence>
<comment type="function">
    <text evidence="1 6">Removes the N-terminal methionine from nascent proteins. The N-terminal methionine is often cleaved when the second residue in the primary sequence is small and uncharged (Met-Ala-, Cys, Gly, Pro, Ser, Thr, or Val). Requires deformylation of the N(alpha)-formylated initiator methionine before it can be hydrolyzed.</text>
</comment>
<feature type="binding site" evidence="6">
    <location>
        <position position="237"/>
    </location>
    <ligand>
        <name>a divalent metal cation</name>
        <dbReference type="ChEBI" id="CHEBI:60240"/>
        <label>2</label>
        <note>catalytic</note>
    </ligand>
</feature>
<dbReference type="Pfam" id="PF00557">
    <property type="entry name" value="Peptidase_M24"/>
    <property type="match status" value="1"/>
</dbReference>
<comment type="similarity">
    <text evidence="6">Belongs to the peptidase M24A family. Methionine aminopeptidase type 1 subfamily.</text>
</comment>
<dbReference type="HAMAP" id="MF_01974">
    <property type="entry name" value="MetAP_1"/>
    <property type="match status" value="1"/>
</dbReference>
<feature type="binding site" evidence="6">
    <location>
        <position position="109"/>
    </location>
    <ligand>
        <name>a divalent metal cation</name>
        <dbReference type="ChEBI" id="CHEBI:60240"/>
        <label>2</label>
        <note>catalytic</note>
    </ligand>
</feature>
<dbReference type="CDD" id="cd01086">
    <property type="entry name" value="MetAP1"/>
    <property type="match status" value="1"/>
</dbReference>
<evidence type="ECO:0000256" key="4">
    <source>
        <dbReference type="ARBA" id="ARBA00022723"/>
    </source>
</evidence>
<feature type="binding site" evidence="6">
    <location>
        <position position="80"/>
    </location>
    <ligand>
        <name>substrate</name>
    </ligand>
</feature>
<gene>
    <name evidence="6 9" type="primary">map</name>
    <name evidence="9" type="ORF">FYJ85_04975</name>
</gene>
<dbReference type="PROSITE" id="PS00680">
    <property type="entry name" value="MAP_1"/>
    <property type="match status" value="1"/>
</dbReference>
<dbReference type="RefSeq" id="WP_154417166.1">
    <property type="nucleotide sequence ID" value="NZ_VUNS01000003.1"/>
</dbReference>
<dbReference type="PRINTS" id="PR00599">
    <property type="entry name" value="MAPEPTIDASE"/>
</dbReference>
<feature type="binding site" evidence="6">
    <location>
        <position position="109"/>
    </location>
    <ligand>
        <name>a divalent metal cation</name>
        <dbReference type="ChEBI" id="CHEBI:60240"/>
        <label>1</label>
    </ligand>
</feature>
<dbReference type="PANTHER" id="PTHR43330">
    <property type="entry name" value="METHIONINE AMINOPEPTIDASE"/>
    <property type="match status" value="1"/>
</dbReference>
<feature type="binding site" evidence="6">
    <location>
        <position position="205"/>
    </location>
    <ligand>
        <name>a divalent metal cation</name>
        <dbReference type="ChEBI" id="CHEBI:60240"/>
        <label>2</label>
        <note>catalytic</note>
    </ligand>
</feature>
<dbReference type="PANTHER" id="PTHR43330:SF27">
    <property type="entry name" value="METHIONINE AMINOPEPTIDASE"/>
    <property type="match status" value="1"/>
</dbReference>
<evidence type="ECO:0000256" key="3">
    <source>
        <dbReference type="ARBA" id="ARBA00022670"/>
    </source>
</evidence>
<dbReference type="GO" id="GO:0046872">
    <property type="term" value="F:metal ion binding"/>
    <property type="evidence" value="ECO:0007669"/>
    <property type="project" value="UniProtKB-UniRule"/>
</dbReference>
<dbReference type="NCBIfam" id="TIGR00500">
    <property type="entry name" value="met_pdase_I"/>
    <property type="match status" value="1"/>
</dbReference>
<keyword evidence="10" id="KW-1185">Reference proteome</keyword>
<comment type="catalytic activity">
    <reaction evidence="6 7">
        <text>Release of N-terminal amino acids, preferentially methionine, from peptides and arylamides.</text>
        <dbReference type="EC" id="3.4.11.18"/>
    </reaction>
</comment>
<evidence type="ECO:0000256" key="7">
    <source>
        <dbReference type="RuleBase" id="RU003653"/>
    </source>
</evidence>
<keyword evidence="2 6" id="KW-0031">Aminopeptidase</keyword>
<dbReference type="InterPro" id="IPR002467">
    <property type="entry name" value="Pept_M24A_MAP1"/>
</dbReference>
<feature type="binding site" evidence="6">
    <location>
        <position position="179"/>
    </location>
    <ligand>
        <name>substrate</name>
    </ligand>
</feature>
<evidence type="ECO:0000259" key="8">
    <source>
        <dbReference type="Pfam" id="PF00557"/>
    </source>
</evidence>
<feature type="binding site" evidence="6">
    <location>
        <position position="172"/>
    </location>
    <ligand>
        <name>a divalent metal cation</name>
        <dbReference type="ChEBI" id="CHEBI:60240"/>
        <label>2</label>
        <note>catalytic</note>
    </ligand>
</feature>
<evidence type="ECO:0000256" key="5">
    <source>
        <dbReference type="ARBA" id="ARBA00022801"/>
    </source>
</evidence>
<evidence type="ECO:0000313" key="10">
    <source>
        <dbReference type="Proteomes" id="UP000435649"/>
    </source>
</evidence>
<feature type="binding site" evidence="6">
    <location>
        <position position="98"/>
    </location>
    <ligand>
        <name>a divalent metal cation</name>
        <dbReference type="ChEBI" id="CHEBI:60240"/>
        <label>1</label>
    </ligand>
</feature>
<comment type="subunit">
    <text evidence="6">Monomer.</text>
</comment>
<evidence type="ECO:0000256" key="6">
    <source>
        <dbReference type="HAMAP-Rule" id="MF_01974"/>
    </source>
</evidence>
<feature type="domain" description="Peptidase M24" evidence="8">
    <location>
        <begin position="15"/>
        <end position="244"/>
    </location>
</feature>
<evidence type="ECO:0000256" key="2">
    <source>
        <dbReference type="ARBA" id="ARBA00022438"/>
    </source>
</evidence>
<proteinExistence type="inferred from homology"/>
<keyword evidence="5 6" id="KW-0378">Hydrolase</keyword>
<dbReference type="AlphaFoldDB" id="A0A844G1M4"/>
<feature type="binding site" evidence="6">
    <location>
        <position position="237"/>
    </location>
    <ligand>
        <name>a divalent metal cation</name>
        <dbReference type="ChEBI" id="CHEBI:60240"/>
        <label>1</label>
    </ligand>
</feature>
<protein>
    <recommendedName>
        <fullName evidence="6 7">Methionine aminopeptidase</fullName>
        <shortName evidence="6">MAP</shortName>
        <shortName evidence="6">MetAP</shortName>
        <ecNumber evidence="6 7">3.4.11.18</ecNumber>
    </recommendedName>
    <alternativeName>
        <fullName evidence="6">Peptidase M</fullName>
    </alternativeName>
</protein>
<dbReference type="SUPFAM" id="SSF55920">
    <property type="entry name" value="Creatinase/aminopeptidase"/>
    <property type="match status" value="1"/>
</dbReference>
<keyword evidence="3 6" id="KW-0645">Protease</keyword>
<comment type="cofactor">
    <cofactor evidence="6">
        <name>Co(2+)</name>
        <dbReference type="ChEBI" id="CHEBI:48828"/>
    </cofactor>
    <cofactor evidence="6">
        <name>Zn(2+)</name>
        <dbReference type="ChEBI" id="CHEBI:29105"/>
    </cofactor>
    <cofactor evidence="6">
        <name>Mn(2+)</name>
        <dbReference type="ChEBI" id="CHEBI:29035"/>
    </cofactor>
    <cofactor evidence="6">
        <name>Fe(2+)</name>
        <dbReference type="ChEBI" id="CHEBI:29033"/>
    </cofactor>
    <text evidence="6">Binds 2 divalent metal cations per subunit. Has a high-affinity and a low affinity metal-binding site. The true nature of the physiological cofactor is under debate. The enzyme is active with cobalt, zinc, manganese or divalent iron ions. Most likely, methionine aminopeptidases function as mononuclear Fe(2+)-metalloproteases under physiological conditions, and the catalytically relevant metal-binding site has been assigned to the histidine-containing high-affinity site.</text>
</comment>